<evidence type="ECO:0000313" key="3">
    <source>
        <dbReference type="Proteomes" id="UP001165190"/>
    </source>
</evidence>
<evidence type="ECO:0000259" key="1">
    <source>
        <dbReference type="Pfam" id="PF12146"/>
    </source>
</evidence>
<proteinExistence type="predicted"/>
<feature type="domain" description="Serine aminopeptidase S33" evidence="1">
    <location>
        <begin position="1"/>
        <end position="90"/>
    </location>
</feature>
<dbReference type="Pfam" id="PF12146">
    <property type="entry name" value="Hydrolase_4"/>
    <property type="match status" value="1"/>
</dbReference>
<reference evidence="2" key="1">
    <citation type="submission" date="2023-05" db="EMBL/GenBank/DDBJ databases">
        <title>Genome and transcriptome analyses reveal genes involved in the formation of fine ridges on petal epidermal cells in Hibiscus trionum.</title>
        <authorList>
            <person name="Koshimizu S."/>
            <person name="Masuda S."/>
            <person name="Ishii T."/>
            <person name="Shirasu K."/>
            <person name="Hoshino A."/>
            <person name="Arita M."/>
        </authorList>
    </citation>
    <scope>NUCLEOTIDE SEQUENCE</scope>
    <source>
        <strain evidence="2">Hamamatsu line</strain>
    </source>
</reference>
<dbReference type="AlphaFoldDB" id="A0A9W7IKV1"/>
<dbReference type="PANTHER" id="PTHR11614">
    <property type="entry name" value="PHOSPHOLIPASE-RELATED"/>
    <property type="match status" value="1"/>
</dbReference>
<dbReference type="OrthoDB" id="2498029at2759"/>
<protein>
    <recommendedName>
        <fullName evidence="1">Serine aminopeptidase S33 domain-containing protein</fullName>
    </recommendedName>
</protein>
<accession>A0A9W7IKV1</accession>
<dbReference type="Proteomes" id="UP001165190">
    <property type="component" value="Unassembled WGS sequence"/>
</dbReference>
<comment type="caution">
    <text evidence="2">The sequence shown here is derived from an EMBL/GenBank/DDBJ whole genome shotgun (WGS) entry which is preliminary data.</text>
</comment>
<evidence type="ECO:0000313" key="2">
    <source>
        <dbReference type="EMBL" id="GMI98472.1"/>
    </source>
</evidence>
<sequence length="98" mass="11278">MGSAVALLLHKKDTSFWNCDVLVAPMCKISEKVKPHPVVVNILMKMELFIPKWKIVPPKDVIDSSFKDPVKREAIRNNKLIYQDKLSSFWIGADKFCF</sequence>
<dbReference type="InterPro" id="IPR051044">
    <property type="entry name" value="MAG_DAG_Lipase"/>
</dbReference>
<dbReference type="EMBL" id="BSYR01000031">
    <property type="protein sequence ID" value="GMI98472.1"/>
    <property type="molecule type" value="Genomic_DNA"/>
</dbReference>
<name>A0A9W7IKV1_HIBTR</name>
<dbReference type="InterPro" id="IPR022742">
    <property type="entry name" value="Hydrolase_4"/>
</dbReference>
<organism evidence="2 3">
    <name type="scientific">Hibiscus trionum</name>
    <name type="common">Flower of an hour</name>
    <dbReference type="NCBI Taxonomy" id="183268"/>
    <lineage>
        <taxon>Eukaryota</taxon>
        <taxon>Viridiplantae</taxon>
        <taxon>Streptophyta</taxon>
        <taxon>Embryophyta</taxon>
        <taxon>Tracheophyta</taxon>
        <taxon>Spermatophyta</taxon>
        <taxon>Magnoliopsida</taxon>
        <taxon>eudicotyledons</taxon>
        <taxon>Gunneridae</taxon>
        <taxon>Pentapetalae</taxon>
        <taxon>rosids</taxon>
        <taxon>malvids</taxon>
        <taxon>Malvales</taxon>
        <taxon>Malvaceae</taxon>
        <taxon>Malvoideae</taxon>
        <taxon>Hibiscus</taxon>
    </lineage>
</organism>
<gene>
    <name evidence="2" type="ORF">HRI_003516500</name>
</gene>
<keyword evidence="3" id="KW-1185">Reference proteome</keyword>